<dbReference type="Proteomes" id="UP000094389">
    <property type="component" value="Unassembled WGS sequence"/>
</dbReference>
<reference evidence="1 2" key="1">
    <citation type="journal article" date="2016" name="Proc. Natl. Acad. Sci. U.S.A.">
        <title>Comparative genomics of biotechnologically important yeasts.</title>
        <authorList>
            <person name="Riley R."/>
            <person name="Haridas S."/>
            <person name="Wolfe K.H."/>
            <person name="Lopes M.R."/>
            <person name="Hittinger C.T."/>
            <person name="Goeker M."/>
            <person name="Salamov A.A."/>
            <person name="Wisecaver J.H."/>
            <person name="Long T.M."/>
            <person name="Calvey C.H."/>
            <person name="Aerts A.L."/>
            <person name="Barry K.W."/>
            <person name="Choi C."/>
            <person name="Clum A."/>
            <person name="Coughlan A.Y."/>
            <person name="Deshpande S."/>
            <person name="Douglass A.P."/>
            <person name="Hanson S.J."/>
            <person name="Klenk H.-P."/>
            <person name="LaButti K.M."/>
            <person name="Lapidus A."/>
            <person name="Lindquist E.A."/>
            <person name="Lipzen A.M."/>
            <person name="Meier-Kolthoff J.P."/>
            <person name="Ohm R.A."/>
            <person name="Otillar R.P."/>
            <person name="Pangilinan J.L."/>
            <person name="Peng Y."/>
            <person name="Rokas A."/>
            <person name="Rosa C.A."/>
            <person name="Scheuner C."/>
            <person name="Sibirny A.A."/>
            <person name="Slot J.C."/>
            <person name="Stielow J.B."/>
            <person name="Sun H."/>
            <person name="Kurtzman C.P."/>
            <person name="Blackwell M."/>
            <person name="Grigoriev I.V."/>
            <person name="Jeffries T.W."/>
        </authorList>
    </citation>
    <scope>NUCLEOTIDE SEQUENCE [LARGE SCALE GENOMIC DNA]</scope>
    <source>
        <strain evidence="2">ATCC 18201 / CBS 1600 / BCRC 20928 / JCM 3617 / NBRC 0987 / NRRL Y-1542</strain>
    </source>
</reference>
<protein>
    <submittedName>
        <fullName evidence="1">Uncharacterized protein</fullName>
    </submittedName>
</protein>
<sequence length="94" mass="10855">MRLLASVTRHLVWSPLVLVSDTKGQKERKPFQRTYRTAVRTTFTLCVSKLARRPCWRPYLRETARAFLWETESSVKIDVLLGVPFANLSPCSLC</sequence>
<accession>A0A1E4S6R5</accession>
<dbReference type="AlphaFoldDB" id="A0A1E4S6R5"/>
<dbReference type="GeneID" id="30992092"/>
<organism evidence="1 2">
    <name type="scientific">Cyberlindnera jadinii (strain ATCC 18201 / CBS 1600 / BCRC 20928 / JCM 3617 / NBRC 0987 / NRRL Y-1542)</name>
    <name type="common">Torula yeast</name>
    <name type="synonym">Candida utilis</name>
    <dbReference type="NCBI Taxonomy" id="983966"/>
    <lineage>
        <taxon>Eukaryota</taxon>
        <taxon>Fungi</taxon>
        <taxon>Dikarya</taxon>
        <taxon>Ascomycota</taxon>
        <taxon>Saccharomycotina</taxon>
        <taxon>Saccharomycetes</taxon>
        <taxon>Phaffomycetales</taxon>
        <taxon>Phaffomycetaceae</taxon>
        <taxon>Cyberlindnera</taxon>
    </lineage>
</organism>
<proteinExistence type="predicted"/>
<dbReference type="EMBL" id="KV453926">
    <property type="protein sequence ID" value="ODV75211.1"/>
    <property type="molecule type" value="Genomic_DNA"/>
</dbReference>
<name>A0A1E4S6R5_CYBJN</name>
<dbReference type="RefSeq" id="XP_020072250.1">
    <property type="nucleotide sequence ID" value="XM_020217696.1"/>
</dbReference>
<evidence type="ECO:0000313" key="2">
    <source>
        <dbReference type="Proteomes" id="UP000094389"/>
    </source>
</evidence>
<gene>
    <name evidence="1" type="ORF">CYBJADRAFT_41852</name>
</gene>
<evidence type="ECO:0000313" key="1">
    <source>
        <dbReference type="EMBL" id="ODV75211.1"/>
    </source>
</evidence>
<keyword evidence="2" id="KW-1185">Reference proteome</keyword>